<evidence type="ECO:0000313" key="2">
    <source>
        <dbReference type="EMBL" id="KAJ8378661.1"/>
    </source>
</evidence>
<dbReference type="AlphaFoldDB" id="A0AAD7RE64"/>
<name>A0AAD7RE64_9TELE</name>
<feature type="region of interest" description="Disordered" evidence="1">
    <location>
        <begin position="144"/>
        <end position="195"/>
    </location>
</feature>
<sequence>MEAVSQVTWSHGCSLPQEKDRRVCVCCRFIHFQTLVVKASDTALFQRHTPPYCCCALRGPTLPSWRERCSPPRRPAAEEAARGASQHTNRKSHLAHFKARILKGFHSHSEFSRELTSRDLTTSQSFSAPLARWVPSAHLDFHRRSQSKEPIPQGFTAVPLQDSNPRPSGPEPWRSDRQGPPGARRSCAERDRRRP</sequence>
<feature type="region of interest" description="Disordered" evidence="1">
    <location>
        <begin position="69"/>
        <end position="92"/>
    </location>
</feature>
<comment type="caution">
    <text evidence="2">The sequence shown here is derived from an EMBL/GenBank/DDBJ whole genome shotgun (WGS) entry which is preliminary data.</text>
</comment>
<dbReference type="Proteomes" id="UP001221898">
    <property type="component" value="Unassembled WGS sequence"/>
</dbReference>
<feature type="compositionally biased region" description="Basic and acidic residues" evidence="1">
    <location>
        <begin position="69"/>
        <end position="81"/>
    </location>
</feature>
<proteinExistence type="predicted"/>
<protein>
    <submittedName>
        <fullName evidence="2">Uncharacterized protein</fullName>
    </submittedName>
</protein>
<evidence type="ECO:0000256" key="1">
    <source>
        <dbReference type="SAM" id="MobiDB-lite"/>
    </source>
</evidence>
<accession>A0AAD7RE64</accession>
<reference evidence="2" key="1">
    <citation type="journal article" date="2023" name="Science">
        <title>Genome structures resolve the early diversification of teleost fishes.</title>
        <authorList>
            <person name="Parey E."/>
            <person name="Louis A."/>
            <person name="Montfort J."/>
            <person name="Bouchez O."/>
            <person name="Roques C."/>
            <person name="Iampietro C."/>
            <person name="Lluch J."/>
            <person name="Castinel A."/>
            <person name="Donnadieu C."/>
            <person name="Desvignes T."/>
            <person name="Floi Bucao C."/>
            <person name="Jouanno E."/>
            <person name="Wen M."/>
            <person name="Mejri S."/>
            <person name="Dirks R."/>
            <person name="Jansen H."/>
            <person name="Henkel C."/>
            <person name="Chen W.J."/>
            <person name="Zahm M."/>
            <person name="Cabau C."/>
            <person name="Klopp C."/>
            <person name="Thompson A.W."/>
            <person name="Robinson-Rechavi M."/>
            <person name="Braasch I."/>
            <person name="Lecointre G."/>
            <person name="Bobe J."/>
            <person name="Postlethwait J.H."/>
            <person name="Berthelot C."/>
            <person name="Roest Crollius H."/>
            <person name="Guiguen Y."/>
        </authorList>
    </citation>
    <scope>NUCLEOTIDE SEQUENCE</scope>
    <source>
        <strain evidence="2">NC1722</strain>
    </source>
</reference>
<gene>
    <name evidence="2" type="ORF">AAFF_G00237100</name>
</gene>
<keyword evidence="3" id="KW-1185">Reference proteome</keyword>
<evidence type="ECO:0000313" key="3">
    <source>
        <dbReference type="Proteomes" id="UP001221898"/>
    </source>
</evidence>
<organism evidence="2 3">
    <name type="scientific">Aldrovandia affinis</name>
    <dbReference type="NCBI Taxonomy" id="143900"/>
    <lineage>
        <taxon>Eukaryota</taxon>
        <taxon>Metazoa</taxon>
        <taxon>Chordata</taxon>
        <taxon>Craniata</taxon>
        <taxon>Vertebrata</taxon>
        <taxon>Euteleostomi</taxon>
        <taxon>Actinopterygii</taxon>
        <taxon>Neopterygii</taxon>
        <taxon>Teleostei</taxon>
        <taxon>Notacanthiformes</taxon>
        <taxon>Halosauridae</taxon>
        <taxon>Aldrovandia</taxon>
    </lineage>
</organism>
<feature type="compositionally biased region" description="Basic and acidic residues" evidence="1">
    <location>
        <begin position="186"/>
        <end position="195"/>
    </location>
</feature>
<dbReference type="EMBL" id="JAINUG010000314">
    <property type="protein sequence ID" value="KAJ8378661.1"/>
    <property type="molecule type" value="Genomic_DNA"/>
</dbReference>